<keyword evidence="2" id="KW-0175">Coiled coil</keyword>
<dbReference type="EMBL" id="UINC01004239">
    <property type="protein sequence ID" value="SVA12872.1"/>
    <property type="molecule type" value="Genomic_DNA"/>
</dbReference>
<dbReference type="Gene3D" id="2.70.70.10">
    <property type="entry name" value="Glucose Permease (Domain IIA)"/>
    <property type="match status" value="1"/>
</dbReference>
<evidence type="ECO:0000259" key="4">
    <source>
        <dbReference type="Pfam" id="PF01551"/>
    </source>
</evidence>
<evidence type="ECO:0000256" key="3">
    <source>
        <dbReference type="SAM" id="Phobius"/>
    </source>
</evidence>
<gene>
    <name evidence="5" type="ORF">METZ01_LOCUS65726</name>
</gene>
<dbReference type="SUPFAM" id="SSF51261">
    <property type="entry name" value="Duplicated hybrid motif"/>
    <property type="match status" value="1"/>
</dbReference>
<keyword evidence="3" id="KW-0472">Membrane</keyword>
<dbReference type="InterPro" id="IPR050570">
    <property type="entry name" value="Cell_wall_metabolism_enzyme"/>
</dbReference>
<keyword evidence="1" id="KW-0732">Signal</keyword>
<sequence>MSRELFKTKLKPFGWVLFCWVVLYSMVLRFLLINTLTFTSFIFPQESRRDFDTELDYQSEAINNVRKEIEETRRRIKSEKKKEKSTARRLTNIDKEISLTDKLYTQLKQELGKNETEIDKLSTAIQANEHQLEILRDRYAVRVVQMYKKGTLADIEKLLSSSSWRQAVYRAKYMGVISNIDQKTQNKIKSLLIDIGRQRIGLESSYRNKVRLKKDQEDSKVTLRASRKKRQQELDKIRNNQSELTKYLEEKQAGMQELESLLKKIRQEKSSYDRADRIRKQQAALKTQTFGKLKGQLPWPAAGRVVKRFGRTWNSERKTTTENPGIDIKGKPGSPVRSVIGGIITTITYIRGYGTTIIIDHGGGFYTVYSHVTNVETNEESEVQAGDIIAYMGNAGSIDGSKLHFEIWGHGQKLNPEKWLMKR</sequence>
<dbReference type="AlphaFoldDB" id="A0A381T9L2"/>
<keyword evidence="3" id="KW-0812">Transmembrane</keyword>
<feature type="coiled-coil region" evidence="2">
    <location>
        <begin position="248"/>
        <end position="275"/>
    </location>
</feature>
<organism evidence="5">
    <name type="scientific">marine metagenome</name>
    <dbReference type="NCBI Taxonomy" id="408172"/>
    <lineage>
        <taxon>unclassified sequences</taxon>
        <taxon>metagenomes</taxon>
        <taxon>ecological metagenomes</taxon>
    </lineage>
</organism>
<dbReference type="PANTHER" id="PTHR21666">
    <property type="entry name" value="PEPTIDASE-RELATED"/>
    <property type="match status" value="1"/>
</dbReference>
<dbReference type="PANTHER" id="PTHR21666:SF289">
    <property type="entry name" value="L-ALA--D-GLU ENDOPEPTIDASE"/>
    <property type="match status" value="1"/>
</dbReference>
<proteinExistence type="predicted"/>
<feature type="coiled-coil region" evidence="2">
    <location>
        <begin position="55"/>
        <end position="138"/>
    </location>
</feature>
<evidence type="ECO:0000256" key="2">
    <source>
        <dbReference type="SAM" id="Coils"/>
    </source>
</evidence>
<dbReference type="Gene3D" id="6.10.250.3150">
    <property type="match status" value="1"/>
</dbReference>
<evidence type="ECO:0000313" key="5">
    <source>
        <dbReference type="EMBL" id="SVA12872.1"/>
    </source>
</evidence>
<dbReference type="InterPro" id="IPR016047">
    <property type="entry name" value="M23ase_b-sheet_dom"/>
</dbReference>
<feature type="transmembrane region" description="Helical" evidence="3">
    <location>
        <begin position="12"/>
        <end position="32"/>
    </location>
</feature>
<reference evidence="5" key="1">
    <citation type="submission" date="2018-05" db="EMBL/GenBank/DDBJ databases">
        <authorList>
            <person name="Lanie J.A."/>
            <person name="Ng W.-L."/>
            <person name="Kazmierczak K.M."/>
            <person name="Andrzejewski T.M."/>
            <person name="Davidsen T.M."/>
            <person name="Wayne K.J."/>
            <person name="Tettelin H."/>
            <person name="Glass J.I."/>
            <person name="Rusch D."/>
            <person name="Podicherti R."/>
            <person name="Tsui H.-C.T."/>
            <person name="Winkler M.E."/>
        </authorList>
    </citation>
    <scope>NUCLEOTIDE SEQUENCE</scope>
</reference>
<protein>
    <recommendedName>
        <fullName evidence="4">M23ase beta-sheet core domain-containing protein</fullName>
    </recommendedName>
</protein>
<accession>A0A381T9L2</accession>
<keyword evidence="3" id="KW-1133">Transmembrane helix</keyword>
<dbReference type="GO" id="GO:0004222">
    <property type="term" value="F:metalloendopeptidase activity"/>
    <property type="evidence" value="ECO:0007669"/>
    <property type="project" value="TreeGrafter"/>
</dbReference>
<feature type="domain" description="M23ase beta-sheet core" evidence="4">
    <location>
        <begin position="323"/>
        <end position="416"/>
    </location>
</feature>
<dbReference type="InterPro" id="IPR011055">
    <property type="entry name" value="Dup_hybrid_motif"/>
</dbReference>
<dbReference type="Pfam" id="PF01551">
    <property type="entry name" value="Peptidase_M23"/>
    <property type="match status" value="1"/>
</dbReference>
<name>A0A381T9L2_9ZZZZ</name>
<evidence type="ECO:0000256" key="1">
    <source>
        <dbReference type="ARBA" id="ARBA00022729"/>
    </source>
</evidence>
<dbReference type="CDD" id="cd12797">
    <property type="entry name" value="M23_peptidase"/>
    <property type="match status" value="1"/>
</dbReference>